<dbReference type="GO" id="GO:0005743">
    <property type="term" value="C:mitochondrial inner membrane"/>
    <property type="evidence" value="ECO:0007669"/>
    <property type="project" value="UniProtKB-SubCell"/>
</dbReference>
<evidence type="ECO:0000256" key="12">
    <source>
        <dbReference type="ARBA" id="ARBA00022990"/>
    </source>
</evidence>
<dbReference type="SUPFAM" id="SSF51735">
    <property type="entry name" value="NAD(P)-binding Rossmann-fold domains"/>
    <property type="match status" value="1"/>
</dbReference>
<accession>A0ABD3M2E0</accession>
<evidence type="ECO:0000259" key="38">
    <source>
        <dbReference type="Pfam" id="PF02737"/>
    </source>
</evidence>
<keyword evidence="18" id="KW-0456">Lyase</keyword>
<comment type="pathway">
    <text evidence="2">Lipid metabolism; fatty acid beta-oxidation.</text>
</comment>
<comment type="catalytic activity">
    <reaction evidence="26">
        <text>(3S)-3-hydroxydodecanoyl-CoA = (2E)-dodecenoyl-CoA + H2O</text>
        <dbReference type="Rhea" id="RHEA:31075"/>
        <dbReference type="ChEBI" id="CHEBI:15377"/>
        <dbReference type="ChEBI" id="CHEBI:57330"/>
        <dbReference type="ChEBI" id="CHEBI:62558"/>
    </reaction>
    <physiologicalReaction direction="right-to-left" evidence="26">
        <dbReference type="Rhea" id="RHEA:31077"/>
    </physiologicalReaction>
</comment>
<dbReference type="InterPro" id="IPR050136">
    <property type="entry name" value="FA_oxidation_alpha_subunit"/>
</dbReference>
<evidence type="ECO:0000256" key="35">
    <source>
        <dbReference type="ARBA" id="ARBA00083277"/>
    </source>
</evidence>
<dbReference type="PROSITE" id="PS00067">
    <property type="entry name" value="3HCDH"/>
    <property type="match status" value="1"/>
</dbReference>
<dbReference type="PROSITE" id="PS00166">
    <property type="entry name" value="ENOYL_COA_HYDRATASE"/>
    <property type="match status" value="1"/>
</dbReference>
<comment type="catalytic activity">
    <reaction evidence="20">
        <text>a (3S)-3-hydroxyacyl-CoA = a (2E)-enoyl-CoA + H2O</text>
        <dbReference type="Rhea" id="RHEA:16105"/>
        <dbReference type="ChEBI" id="CHEBI:15377"/>
        <dbReference type="ChEBI" id="CHEBI:57318"/>
        <dbReference type="ChEBI" id="CHEBI:58856"/>
        <dbReference type="EC" id="4.2.1.17"/>
    </reaction>
    <physiologicalReaction direction="right-to-left" evidence="20">
        <dbReference type="Rhea" id="RHEA:16107"/>
    </physiologicalReaction>
</comment>
<comment type="catalytic activity">
    <reaction evidence="30">
        <text>1'-[1,2-di-(9Z,12Z-octadecadienoyl)-sn-glycero-3-phospho]-3'-[1-(9Z,12Z-octadecadienoyl)-sn-glycero-3-phospho]-glycerol + hexadecanoyl-CoA = 1'-[1,2-di-(9Z,12Z-octadecadienoyl)-sn-glycero-3-phospho]-3'-[1-(9Z,12Z-octadecadienoyl)-2-hexadecanoyl-sn-glycero-3-phospho]-glycerol + CoA</text>
        <dbReference type="Rhea" id="RHEA:43680"/>
        <dbReference type="ChEBI" id="CHEBI:57287"/>
        <dbReference type="ChEBI" id="CHEBI:57379"/>
        <dbReference type="ChEBI" id="CHEBI:83580"/>
        <dbReference type="ChEBI" id="CHEBI:83583"/>
    </reaction>
    <physiologicalReaction direction="left-to-right" evidence="30">
        <dbReference type="Rhea" id="RHEA:43681"/>
    </physiologicalReaction>
</comment>
<evidence type="ECO:0000256" key="30">
    <source>
        <dbReference type="ARBA" id="ARBA00052989"/>
    </source>
</evidence>
<feature type="domain" description="3-hydroxyacyl-CoA dehydrogenase C-terminal" evidence="37">
    <location>
        <begin position="612"/>
        <end position="708"/>
    </location>
</feature>
<evidence type="ECO:0000256" key="2">
    <source>
        <dbReference type="ARBA" id="ARBA00005005"/>
    </source>
</evidence>
<dbReference type="Gene3D" id="1.10.1040.50">
    <property type="match status" value="1"/>
</dbReference>
<comment type="catalytic activity">
    <reaction evidence="29">
        <text>(3S)-3-hydroxydodecanoyl-CoA + NAD(+) = 3-oxododecanoyl-CoA + NADH + H(+)</text>
        <dbReference type="Rhea" id="RHEA:31179"/>
        <dbReference type="ChEBI" id="CHEBI:15378"/>
        <dbReference type="ChEBI" id="CHEBI:57540"/>
        <dbReference type="ChEBI" id="CHEBI:57945"/>
        <dbReference type="ChEBI" id="CHEBI:62558"/>
        <dbReference type="ChEBI" id="CHEBI:62615"/>
    </reaction>
    <physiologicalReaction direction="left-to-right" evidence="29">
        <dbReference type="Rhea" id="RHEA:31180"/>
    </physiologicalReaction>
</comment>
<evidence type="ECO:0000256" key="4">
    <source>
        <dbReference type="ARBA" id="ARBA00008750"/>
    </source>
</evidence>
<evidence type="ECO:0000256" key="10">
    <source>
        <dbReference type="ARBA" id="ARBA00022832"/>
    </source>
</evidence>
<dbReference type="SUPFAM" id="SSF52096">
    <property type="entry name" value="ClpP/crotonase"/>
    <property type="match status" value="1"/>
</dbReference>
<evidence type="ECO:0000256" key="6">
    <source>
        <dbReference type="ARBA" id="ARBA00022481"/>
    </source>
</evidence>
<dbReference type="FunFam" id="3.40.50.720:FF:000009">
    <property type="entry name" value="Fatty oxidation complex, alpha subunit"/>
    <property type="match status" value="1"/>
</dbReference>
<evidence type="ECO:0000256" key="8">
    <source>
        <dbReference type="ARBA" id="ARBA00022679"/>
    </source>
</evidence>
<dbReference type="Pfam" id="PF00378">
    <property type="entry name" value="ECH_1"/>
    <property type="match status" value="1"/>
</dbReference>
<comment type="catalytic activity">
    <reaction evidence="27">
        <text>(3S)-hydroxytetradecanoyl-CoA + NAD(+) = 3-oxotetradecanoyl-CoA + NADH + H(+)</text>
        <dbReference type="Rhea" id="RHEA:31167"/>
        <dbReference type="ChEBI" id="CHEBI:15378"/>
        <dbReference type="ChEBI" id="CHEBI:57540"/>
        <dbReference type="ChEBI" id="CHEBI:57945"/>
        <dbReference type="ChEBI" id="CHEBI:62543"/>
        <dbReference type="ChEBI" id="CHEBI:62614"/>
    </reaction>
    <physiologicalReaction direction="left-to-right" evidence="27">
        <dbReference type="Rhea" id="RHEA:31168"/>
    </physiologicalReaction>
</comment>
<keyword evidence="15" id="KW-0443">Lipid metabolism</keyword>
<evidence type="ECO:0000256" key="31">
    <source>
        <dbReference type="ARBA" id="ARBA00062153"/>
    </source>
</evidence>
<evidence type="ECO:0000256" key="17">
    <source>
        <dbReference type="ARBA" id="ARBA00023136"/>
    </source>
</evidence>
<dbReference type="InterPro" id="IPR008927">
    <property type="entry name" value="6-PGluconate_DH-like_C_sf"/>
</dbReference>
<evidence type="ECO:0000256" key="20">
    <source>
        <dbReference type="ARBA" id="ARBA00035854"/>
    </source>
</evidence>
<dbReference type="Proteomes" id="UP001530293">
    <property type="component" value="Unassembled WGS sequence"/>
</dbReference>
<keyword evidence="6" id="KW-0488">Methylation</keyword>
<evidence type="ECO:0000256" key="26">
    <source>
        <dbReference type="ARBA" id="ARBA00052711"/>
    </source>
</evidence>
<dbReference type="InterPro" id="IPR036291">
    <property type="entry name" value="NAD(P)-bd_dom_sf"/>
</dbReference>
<dbReference type="GO" id="GO:0004300">
    <property type="term" value="F:enoyl-CoA hydratase activity"/>
    <property type="evidence" value="ECO:0007669"/>
    <property type="project" value="UniProtKB-EC"/>
</dbReference>
<evidence type="ECO:0000256" key="1">
    <source>
        <dbReference type="ARBA" id="ARBA00004273"/>
    </source>
</evidence>
<evidence type="ECO:0000256" key="15">
    <source>
        <dbReference type="ARBA" id="ARBA00023098"/>
    </source>
</evidence>
<evidence type="ECO:0000256" key="23">
    <source>
        <dbReference type="ARBA" id="ARBA00051215"/>
    </source>
</evidence>
<evidence type="ECO:0000256" key="16">
    <source>
        <dbReference type="ARBA" id="ARBA00023128"/>
    </source>
</evidence>
<evidence type="ECO:0000256" key="28">
    <source>
        <dbReference type="ARBA" id="ARBA00052860"/>
    </source>
</evidence>
<dbReference type="SUPFAM" id="SSF48179">
    <property type="entry name" value="6-phosphogluconate dehydrogenase C-terminal domain-like"/>
    <property type="match status" value="2"/>
</dbReference>
<dbReference type="InterPro" id="IPR006108">
    <property type="entry name" value="3HC_DH_C"/>
</dbReference>
<evidence type="ECO:0000256" key="19">
    <source>
        <dbReference type="ARBA" id="ARBA00023268"/>
    </source>
</evidence>
<comment type="similarity">
    <text evidence="3">In the central section; belongs to the 3-hydroxyacyl-CoA dehydrogenase family.</text>
</comment>
<reference evidence="39 40" key="1">
    <citation type="submission" date="2024-10" db="EMBL/GenBank/DDBJ databases">
        <title>Updated reference genomes for cyclostephanoid diatoms.</title>
        <authorList>
            <person name="Roberts W.R."/>
            <person name="Alverson A.J."/>
        </authorList>
    </citation>
    <scope>NUCLEOTIDE SEQUENCE [LARGE SCALE GENOMIC DNA]</scope>
    <source>
        <strain evidence="39 40">AJA232-27</strain>
    </source>
</reference>
<evidence type="ECO:0000256" key="14">
    <source>
        <dbReference type="ARBA" id="ARBA00023027"/>
    </source>
</evidence>
<evidence type="ECO:0000256" key="32">
    <source>
        <dbReference type="ARBA" id="ARBA00066806"/>
    </source>
</evidence>
<keyword evidence="9" id="KW-0999">Mitochondrion inner membrane</keyword>
<evidence type="ECO:0000259" key="37">
    <source>
        <dbReference type="Pfam" id="PF00725"/>
    </source>
</evidence>
<evidence type="ECO:0000256" key="25">
    <source>
        <dbReference type="ARBA" id="ARBA00052224"/>
    </source>
</evidence>
<dbReference type="AlphaFoldDB" id="A0ABD3M2E0"/>
<evidence type="ECO:0000256" key="33">
    <source>
        <dbReference type="ARBA" id="ARBA00068347"/>
    </source>
</evidence>
<dbReference type="FunFam" id="3.90.226.10:FF:000011">
    <property type="entry name" value="Fatty acid oxidation complex subunit alpha"/>
    <property type="match status" value="1"/>
</dbReference>
<dbReference type="InterPro" id="IPR029045">
    <property type="entry name" value="ClpP/crotonase-like_dom_sf"/>
</dbReference>
<dbReference type="CDD" id="cd06558">
    <property type="entry name" value="crotonase-like"/>
    <property type="match status" value="1"/>
</dbReference>
<evidence type="ECO:0000256" key="34">
    <source>
        <dbReference type="ARBA" id="ARBA00077617"/>
    </source>
</evidence>
<evidence type="ECO:0000256" key="7">
    <source>
        <dbReference type="ARBA" id="ARBA00022553"/>
    </source>
</evidence>
<keyword evidence="14" id="KW-0520">NAD</keyword>
<keyword evidence="13" id="KW-0560">Oxidoreductase</keyword>
<dbReference type="Gene3D" id="3.90.226.10">
    <property type="entry name" value="2-enoyl-CoA Hydratase, Chain A, domain 1"/>
    <property type="match status" value="1"/>
</dbReference>
<dbReference type="EC" id="4.2.1.17" evidence="5"/>
<evidence type="ECO:0000256" key="27">
    <source>
        <dbReference type="ARBA" id="ARBA00052834"/>
    </source>
</evidence>
<keyword evidence="10" id="KW-0276">Fatty acid metabolism</keyword>
<comment type="similarity">
    <text evidence="36">Belongs to the enoyl-CoA hydratase/isomerase family.</text>
</comment>
<dbReference type="PANTHER" id="PTHR43612:SF3">
    <property type="entry name" value="TRIFUNCTIONAL ENZYME SUBUNIT ALPHA, MITOCHONDRIAL"/>
    <property type="match status" value="1"/>
</dbReference>
<comment type="catalytic activity">
    <reaction evidence="23">
        <text>a 4-saturated-(3S)-3-hydroxyacyl-CoA = a (3E)-enoyl-CoA + H2O</text>
        <dbReference type="Rhea" id="RHEA:20724"/>
        <dbReference type="ChEBI" id="CHEBI:15377"/>
        <dbReference type="ChEBI" id="CHEBI:58521"/>
        <dbReference type="ChEBI" id="CHEBI:137480"/>
        <dbReference type="EC" id="4.2.1.17"/>
    </reaction>
    <physiologicalReaction direction="right-to-left" evidence="23">
        <dbReference type="Rhea" id="RHEA:20726"/>
    </physiologicalReaction>
</comment>
<dbReference type="InterPro" id="IPR018376">
    <property type="entry name" value="Enoyl-CoA_hyd/isom_CS"/>
</dbReference>
<dbReference type="GO" id="GO:0016740">
    <property type="term" value="F:transferase activity"/>
    <property type="evidence" value="ECO:0007669"/>
    <property type="project" value="UniProtKB-KW"/>
</dbReference>
<dbReference type="GO" id="GO:0016509">
    <property type="term" value="F:long-chain (3S)-3-hydroxyacyl-CoA dehydrogenase (NAD+) activity"/>
    <property type="evidence" value="ECO:0007669"/>
    <property type="project" value="UniProtKB-EC"/>
</dbReference>
<keyword evidence="40" id="KW-1185">Reference proteome</keyword>
<comment type="caution">
    <text evidence="39">The sequence shown here is derived from an EMBL/GenBank/DDBJ whole genome shotgun (WGS) entry which is preliminary data.</text>
</comment>
<evidence type="ECO:0000313" key="40">
    <source>
        <dbReference type="Proteomes" id="UP001530293"/>
    </source>
</evidence>
<dbReference type="PANTHER" id="PTHR43612">
    <property type="entry name" value="TRIFUNCTIONAL ENZYME SUBUNIT ALPHA"/>
    <property type="match status" value="1"/>
</dbReference>
<feature type="domain" description="3-hydroxyacyl-CoA dehydrogenase NAD binding" evidence="38">
    <location>
        <begin position="424"/>
        <end position="610"/>
    </location>
</feature>
<sequence length="829" mass="89601">MFISPAARKALFAPQNRYAVACRLSQQAFSTVGTGRVANALISRGILTLDVDGPLAISTPHASTSRSSNAFSTAAAIKDSLPTSKATASTHGDEMPSKPFISAPERKYKFFQNVEITPTGVAIIRFDNPDKKVNTLSFALMHEAKSMWQNEIHSNTNVKSVVFTSAKESGFIAGADIFDISSIDDKSTLVPIIEEALQFFLHMKSKNVPMVAAIHGPALGGGLEWALWCDYRICTDSSSTKLGLPEVKLGLLPGFGGTQNLPALVGIQGGMDMMLTGKDIRPVKAKKMGLVDLVVAPQSLESVAISTAEGLANGSIKKSKPKTKSLLNRFIEDTPPGQYLMWDKVKKMVDKNTDGNYPAPYAIIDCVKYGLAHPNGLDKYKHERERFAKLAATKESEALIGIFDGMNQMKKHSSSAEPIPVKRVAVMGAGLMGAGIAQVTAEKGYEVLLKDRDDASLGRGLSLMNENWQKKVTRQSMTKYQYNLNTARVTPLSDQTESWKRHFGGADLVIEAVFENLELKRNIIQLVESVTPDHCVFATNTSAIPIADIAAPGEQVKRPENIVGMHYFSPVPSMPLLEIIPHAGTSEEALATAFAVGNKQGKTCVVVKDVPGFYVNRCLGPVLVETCALVKEGVPLEKLDKAMKKFGMPVGPITLIDEVGVDVASKVASFLSKADLGVRMNGGDISLMSNMVEKGWLGKKSKKGFFTYTGKKDKAIGSEMVSYLKEFTGGAVSNMSEEDIQNRIASRLVNEAAKCLEDGIIENPVDGDIGLVFGIGFAPFKGGPFRYMDSVGVTAFVDRMNGFANNLGEQFEPCQLLKDYAASGKKFHG</sequence>
<evidence type="ECO:0000256" key="9">
    <source>
        <dbReference type="ARBA" id="ARBA00022792"/>
    </source>
</evidence>
<comment type="catalytic activity">
    <reaction evidence="25">
        <text>(3S)-hydroxyoctanoyl-CoA + NAD(+) = 3-oxooctanoyl-CoA + NADH + H(+)</text>
        <dbReference type="Rhea" id="RHEA:31195"/>
        <dbReference type="ChEBI" id="CHEBI:15378"/>
        <dbReference type="ChEBI" id="CHEBI:57540"/>
        <dbReference type="ChEBI" id="CHEBI:57945"/>
        <dbReference type="ChEBI" id="CHEBI:62617"/>
        <dbReference type="ChEBI" id="CHEBI:62619"/>
    </reaction>
    <physiologicalReaction direction="left-to-right" evidence="25">
        <dbReference type="Rhea" id="RHEA:31196"/>
    </physiologicalReaction>
</comment>
<dbReference type="GO" id="GO:0006635">
    <property type="term" value="P:fatty acid beta-oxidation"/>
    <property type="evidence" value="ECO:0007669"/>
    <property type="project" value="UniProtKB-ARBA"/>
</dbReference>
<keyword evidence="19" id="KW-0511">Multifunctional enzyme</keyword>
<comment type="subcellular location">
    <subcellularLocation>
        <location evidence="1">Mitochondrion inner membrane</location>
    </subcellularLocation>
</comment>
<evidence type="ECO:0000256" key="13">
    <source>
        <dbReference type="ARBA" id="ARBA00023002"/>
    </source>
</evidence>
<comment type="catalytic activity">
    <reaction evidence="24">
        <text>(3S)-hydroxyoctanoyl-CoA = (2E)-octenoyl-CoA + H2O</text>
        <dbReference type="Rhea" id="RHEA:31199"/>
        <dbReference type="ChEBI" id="CHEBI:15377"/>
        <dbReference type="ChEBI" id="CHEBI:62242"/>
        <dbReference type="ChEBI" id="CHEBI:62617"/>
    </reaction>
    <physiologicalReaction direction="right-to-left" evidence="24">
        <dbReference type="Rhea" id="RHEA:31201"/>
    </physiologicalReaction>
</comment>
<keyword evidence="8" id="KW-0808">Transferase</keyword>
<dbReference type="EC" id="1.1.1.211" evidence="32"/>
<feature type="domain" description="3-hydroxyacyl-CoA dehydrogenase C-terminal" evidence="37">
    <location>
        <begin position="740"/>
        <end position="825"/>
    </location>
</feature>
<organism evidence="39 40">
    <name type="scientific">Discostella pseudostelligera</name>
    <dbReference type="NCBI Taxonomy" id="259834"/>
    <lineage>
        <taxon>Eukaryota</taxon>
        <taxon>Sar</taxon>
        <taxon>Stramenopiles</taxon>
        <taxon>Ochrophyta</taxon>
        <taxon>Bacillariophyta</taxon>
        <taxon>Coscinodiscophyceae</taxon>
        <taxon>Thalassiosirophycidae</taxon>
        <taxon>Stephanodiscales</taxon>
        <taxon>Stephanodiscaceae</taxon>
        <taxon>Discostella</taxon>
    </lineage>
</organism>
<proteinExistence type="inferred from homology"/>
<evidence type="ECO:0000256" key="11">
    <source>
        <dbReference type="ARBA" id="ARBA00022946"/>
    </source>
</evidence>
<evidence type="ECO:0000256" key="22">
    <source>
        <dbReference type="ARBA" id="ARBA00050446"/>
    </source>
</evidence>
<comment type="catalytic activity">
    <reaction evidence="22">
        <text>a long-chain (3S)-3-hydroxy fatty acyl-CoA + NAD(+) = a long-chain 3-oxo-fatty acyl-CoA + NADH + H(+)</text>
        <dbReference type="Rhea" id="RHEA:52656"/>
        <dbReference type="ChEBI" id="CHEBI:15378"/>
        <dbReference type="ChEBI" id="CHEBI:57540"/>
        <dbReference type="ChEBI" id="CHEBI:57945"/>
        <dbReference type="ChEBI" id="CHEBI:136757"/>
        <dbReference type="ChEBI" id="CHEBI:136758"/>
        <dbReference type="EC" id="1.1.1.211"/>
    </reaction>
    <physiologicalReaction direction="left-to-right" evidence="22">
        <dbReference type="Rhea" id="RHEA:52657"/>
    </physiologicalReaction>
</comment>
<comment type="catalytic activity">
    <reaction evidence="21">
        <text>1'-[1,2-di-(9Z,12Z-octadecadienoyl)-sn-glycero-3-phospho]-3'-[1-(9Z,12Z-octadecadienoyl)-sn-glycero-3-phospho]-glycerol + (9Z,12Z)-octadecadienoyl-CoA = 1',3'-bis-[1,2-di-(9Z,12Z-octadecadienoyl)-sn-glycero-3-phospho]-glycerol + CoA</text>
        <dbReference type="Rhea" id="RHEA:43672"/>
        <dbReference type="ChEBI" id="CHEBI:57287"/>
        <dbReference type="ChEBI" id="CHEBI:57383"/>
        <dbReference type="ChEBI" id="CHEBI:83580"/>
        <dbReference type="ChEBI" id="CHEBI:83581"/>
    </reaction>
    <physiologicalReaction direction="left-to-right" evidence="21">
        <dbReference type="Rhea" id="RHEA:43673"/>
    </physiologicalReaction>
</comment>
<dbReference type="FunFam" id="1.10.1040.50:FF:000002">
    <property type="entry name" value="Trifunctional enzyme subunit alpha, mitochondrial"/>
    <property type="match status" value="1"/>
</dbReference>
<keyword evidence="17" id="KW-0472">Membrane</keyword>
<dbReference type="InterPro" id="IPR001753">
    <property type="entry name" value="Enoyl-CoA_hydra/iso"/>
</dbReference>
<comment type="similarity">
    <text evidence="4">In the N-terminal section; belongs to the enoyl-CoA hydratase/isomerase family.</text>
</comment>
<evidence type="ECO:0000256" key="24">
    <source>
        <dbReference type="ARBA" id="ARBA00051877"/>
    </source>
</evidence>
<evidence type="ECO:0000256" key="18">
    <source>
        <dbReference type="ARBA" id="ARBA00023239"/>
    </source>
</evidence>
<keyword evidence="16" id="KW-0496">Mitochondrion</keyword>
<evidence type="ECO:0000256" key="29">
    <source>
        <dbReference type="ARBA" id="ARBA00052945"/>
    </source>
</evidence>
<keyword evidence="11" id="KW-0809">Transit peptide</keyword>
<protein>
    <recommendedName>
        <fullName evidence="33">Trifunctional enzyme subunit alpha, mitochondrial</fullName>
        <ecNumber evidence="32">1.1.1.211</ecNumber>
        <ecNumber evidence="5">4.2.1.17</ecNumber>
    </recommendedName>
    <alternativeName>
        <fullName evidence="34">Monolysocardiolipin acyltransferase</fullName>
    </alternativeName>
    <alternativeName>
        <fullName evidence="35">TP-alpha</fullName>
    </alternativeName>
</protein>
<evidence type="ECO:0000256" key="36">
    <source>
        <dbReference type="RuleBase" id="RU003707"/>
    </source>
</evidence>
<dbReference type="InterPro" id="IPR006180">
    <property type="entry name" value="3-OHacyl-CoA_DH_CS"/>
</dbReference>
<gene>
    <name evidence="39" type="ORF">ACHAWU_000413</name>
</gene>
<keyword evidence="12" id="KW-0007">Acetylation</keyword>
<dbReference type="EMBL" id="JALLBG020000254">
    <property type="protein sequence ID" value="KAL3757772.1"/>
    <property type="molecule type" value="Genomic_DNA"/>
</dbReference>
<evidence type="ECO:0000256" key="21">
    <source>
        <dbReference type="ARBA" id="ARBA00050222"/>
    </source>
</evidence>
<dbReference type="Gene3D" id="3.40.50.720">
    <property type="entry name" value="NAD(P)-binding Rossmann-like Domain"/>
    <property type="match status" value="1"/>
</dbReference>
<dbReference type="Pfam" id="PF02737">
    <property type="entry name" value="3HCDH_N"/>
    <property type="match status" value="1"/>
</dbReference>
<keyword evidence="7" id="KW-0597">Phosphoprotein</keyword>
<name>A0ABD3M2E0_9STRA</name>
<evidence type="ECO:0000256" key="5">
    <source>
        <dbReference type="ARBA" id="ARBA00012076"/>
    </source>
</evidence>
<evidence type="ECO:0000313" key="39">
    <source>
        <dbReference type="EMBL" id="KAL3757772.1"/>
    </source>
</evidence>
<comment type="subunit">
    <text evidence="31">Heterotetramer of 2 alpha/HADHA and 2 beta/HADHB subunits; forms the mitochondrial trifunctional enzyme. Also purified as higher order heterooligomers including a 4 alpha/HADHA and 4 beta/HADHB heterooligomer which physiological significance remains unclear. The mitochondrial trifunctional enzyme interacts with MTLN.</text>
</comment>
<dbReference type="InterPro" id="IPR006176">
    <property type="entry name" value="3-OHacyl-CoA_DH_NAD-bd"/>
</dbReference>
<comment type="catalytic activity">
    <reaction evidence="28">
        <text>1'-[1,2-di-(9Z,12Z-octadecadienoyl)-sn-glycero-3-phospho]-3'-[1-(9Z,12Z-octadecadienoyl)-sn-glycero-3-phospho]-glycerol + (9Z)-octadecenoyl-CoA = 1'-[1,2-di-(9Z,12Z-octadecadienoyl)-sn-glycero-3-phospho]-3'-[1-(9Z,12Z-octadecadienoyl)-2-(9Z-octadecenoyl)-sn-glycero-3-phospho]-glycerol + CoA</text>
        <dbReference type="Rhea" id="RHEA:43676"/>
        <dbReference type="ChEBI" id="CHEBI:57287"/>
        <dbReference type="ChEBI" id="CHEBI:57387"/>
        <dbReference type="ChEBI" id="CHEBI:83580"/>
        <dbReference type="ChEBI" id="CHEBI:83582"/>
    </reaction>
    <physiologicalReaction direction="left-to-right" evidence="28">
        <dbReference type="Rhea" id="RHEA:43677"/>
    </physiologicalReaction>
</comment>
<dbReference type="Pfam" id="PF00725">
    <property type="entry name" value="3HCDH"/>
    <property type="match status" value="2"/>
</dbReference>
<evidence type="ECO:0000256" key="3">
    <source>
        <dbReference type="ARBA" id="ARBA00007005"/>
    </source>
</evidence>